<feature type="transmembrane region" description="Helical" evidence="1">
    <location>
        <begin position="34"/>
        <end position="57"/>
    </location>
</feature>
<comment type="caution">
    <text evidence="2">The sequence shown here is derived from an EMBL/GenBank/DDBJ whole genome shotgun (WGS) entry which is preliminary data.</text>
</comment>
<dbReference type="AlphaFoldDB" id="A0A812LN64"/>
<reference evidence="2" key="1">
    <citation type="submission" date="2021-02" db="EMBL/GenBank/DDBJ databases">
        <authorList>
            <person name="Dougan E. K."/>
            <person name="Rhodes N."/>
            <person name="Thang M."/>
            <person name="Chan C."/>
        </authorList>
    </citation>
    <scope>NUCLEOTIDE SEQUENCE</scope>
</reference>
<gene>
    <name evidence="2" type="ORF">SNEC2469_LOCUS5144</name>
</gene>
<evidence type="ECO:0000313" key="3">
    <source>
        <dbReference type="Proteomes" id="UP000601435"/>
    </source>
</evidence>
<accession>A0A812LN64</accession>
<feature type="transmembrane region" description="Helical" evidence="1">
    <location>
        <begin position="6"/>
        <end position="27"/>
    </location>
</feature>
<evidence type="ECO:0000256" key="1">
    <source>
        <dbReference type="SAM" id="Phobius"/>
    </source>
</evidence>
<evidence type="ECO:0000313" key="2">
    <source>
        <dbReference type="EMBL" id="CAE7250357.1"/>
    </source>
</evidence>
<keyword evidence="1" id="KW-1133">Transmembrane helix</keyword>
<feature type="transmembrane region" description="Helical" evidence="1">
    <location>
        <begin position="172"/>
        <end position="191"/>
    </location>
</feature>
<feature type="transmembrane region" description="Helical" evidence="1">
    <location>
        <begin position="320"/>
        <end position="342"/>
    </location>
</feature>
<dbReference type="Proteomes" id="UP000601435">
    <property type="component" value="Unassembled WGS sequence"/>
</dbReference>
<dbReference type="OrthoDB" id="416472at2759"/>
<keyword evidence="3" id="KW-1185">Reference proteome</keyword>
<proteinExistence type="predicted"/>
<keyword evidence="1" id="KW-0472">Membrane</keyword>
<keyword evidence="1" id="KW-0812">Transmembrane</keyword>
<organism evidence="2 3">
    <name type="scientific">Symbiodinium necroappetens</name>
    <dbReference type="NCBI Taxonomy" id="1628268"/>
    <lineage>
        <taxon>Eukaryota</taxon>
        <taxon>Sar</taxon>
        <taxon>Alveolata</taxon>
        <taxon>Dinophyceae</taxon>
        <taxon>Suessiales</taxon>
        <taxon>Symbiodiniaceae</taxon>
        <taxon>Symbiodinium</taxon>
    </lineage>
</organism>
<feature type="transmembrane region" description="Helical" evidence="1">
    <location>
        <begin position="114"/>
        <end position="131"/>
    </location>
</feature>
<protein>
    <submittedName>
        <fullName evidence="2">Uncharacterized protein</fullName>
    </submittedName>
</protein>
<name>A0A812LN64_9DINO</name>
<dbReference type="EMBL" id="CAJNJA010009774">
    <property type="protein sequence ID" value="CAE7250357.1"/>
    <property type="molecule type" value="Genomic_DNA"/>
</dbReference>
<sequence length="373" mass="40672">MTSLWTVGLGVSTFGNVGLSLIIGGVYNGLLSGANIVGATIFLPMATAICELLFVAISREAYCRAAWPNRCGGTGKIPGDQLYIPVTASVACNHAVSECMHLAAVLAGVAKDGTFVWVGVALSTLLTNILLRLSWFRFFLFQIARGLCGTSLARGLFGPSTWVKLHEEMKVFVGYFRFVPVVALVIARAVMYGMKPFHDPQTPAFNFATGCAILGFLCTEVLEDLIVVNELLPEAPVLPEMLRDPTSEMHPRALQAAERRHGHASGDFMSVVCDTEKQVFHKSIAYCRDDTTWGRLRRKLGQVGRLVPAPVLYGLREWPFGLHFTIIGIFCNLMLGMMSAFLGSGYLRGLHATPCPPARLLQSWFLESVPLAC</sequence>